<organism evidence="1">
    <name type="scientific">freshwater metagenome</name>
    <dbReference type="NCBI Taxonomy" id="449393"/>
    <lineage>
        <taxon>unclassified sequences</taxon>
        <taxon>metagenomes</taxon>
        <taxon>ecological metagenomes</taxon>
    </lineage>
</organism>
<protein>
    <submittedName>
        <fullName evidence="1">Unannotated protein</fullName>
    </submittedName>
</protein>
<accession>A0A6J6D8S5</accession>
<gene>
    <name evidence="1" type="ORF">UFOPK1618_00439</name>
</gene>
<sequence length="130" mass="14039">MLDDEFVYAVIPDHLTSVDRWDKILEKSAGGTSSKSHLELAIRAAIDSKYETGIDVVIVLSANEAVLDAASELGAVAHMAPGFFDVDSMIKAYVSDPGVDIDPSDDPYIVIVEPYSLSIGDPRPMSQIQK</sequence>
<name>A0A6J6D8S5_9ZZZZ</name>
<evidence type="ECO:0000313" key="1">
    <source>
        <dbReference type="EMBL" id="CAB4559705.1"/>
    </source>
</evidence>
<dbReference type="AlphaFoldDB" id="A0A6J6D8S5"/>
<reference evidence="1" key="1">
    <citation type="submission" date="2020-05" db="EMBL/GenBank/DDBJ databases">
        <authorList>
            <person name="Chiriac C."/>
            <person name="Salcher M."/>
            <person name="Ghai R."/>
            <person name="Kavagutti S V."/>
        </authorList>
    </citation>
    <scope>NUCLEOTIDE SEQUENCE</scope>
</reference>
<dbReference type="EMBL" id="CAEZTF010000065">
    <property type="protein sequence ID" value="CAB4559705.1"/>
    <property type="molecule type" value="Genomic_DNA"/>
</dbReference>
<proteinExistence type="predicted"/>